<dbReference type="GO" id="GO:0000940">
    <property type="term" value="C:outer kinetochore"/>
    <property type="evidence" value="ECO:0007669"/>
    <property type="project" value="InterPro"/>
</dbReference>
<keyword evidence="15" id="KW-1185">Reference proteome</keyword>
<evidence type="ECO:0000256" key="1">
    <source>
        <dbReference type="ARBA" id="ARBA00004186"/>
    </source>
</evidence>
<proteinExistence type="inferred from homology"/>
<evidence type="ECO:0000256" key="4">
    <source>
        <dbReference type="ARBA" id="ARBA00022454"/>
    </source>
</evidence>
<dbReference type="Gene3D" id="6.10.250.1400">
    <property type="match status" value="1"/>
</dbReference>
<dbReference type="PANTHER" id="PTHR48118:SF1">
    <property type="entry name" value="SPINDLE AND KINETOCHORE-ASSOCIATED PROTEIN 3"/>
    <property type="match status" value="1"/>
</dbReference>
<feature type="coiled-coil region" evidence="13">
    <location>
        <begin position="64"/>
        <end position="91"/>
    </location>
</feature>
<dbReference type="RefSeq" id="XP_021037470.1">
    <property type="nucleotide sequence ID" value="XM_021181811.2"/>
</dbReference>
<organism evidence="15 16">
    <name type="scientific">Mus caroli</name>
    <name type="common">Ryukyu mouse</name>
    <name type="synonym">Ricefield mouse</name>
    <dbReference type="NCBI Taxonomy" id="10089"/>
    <lineage>
        <taxon>Eukaryota</taxon>
        <taxon>Metazoa</taxon>
        <taxon>Chordata</taxon>
        <taxon>Craniata</taxon>
        <taxon>Vertebrata</taxon>
        <taxon>Euteleostomi</taxon>
        <taxon>Mammalia</taxon>
        <taxon>Eutheria</taxon>
        <taxon>Euarchontoglires</taxon>
        <taxon>Glires</taxon>
        <taxon>Rodentia</taxon>
        <taxon>Myomorpha</taxon>
        <taxon>Muroidea</taxon>
        <taxon>Muridae</taxon>
        <taxon>Murinae</taxon>
        <taxon>Mus</taxon>
        <taxon>Mus</taxon>
    </lineage>
</organism>
<evidence type="ECO:0000256" key="8">
    <source>
        <dbReference type="ARBA" id="ARBA00022776"/>
    </source>
</evidence>
<keyword evidence="9" id="KW-0995">Kinetochore</keyword>
<evidence type="ECO:0000256" key="12">
    <source>
        <dbReference type="ARBA" id="ARBA00023328"/>
    </source>
</evidence>
<dbReference type="InterPro" id="IPR033341">
    <property type="entry name" value="SKA3"/>
</dbReference>
<reference evidence="16" key="1">
    <citation type="submission" date="2025-08" db="UniProtKB">
        <authorList>
            <consortium name="RefSeq"/>
        </authorList>
    </citation>
    <scope>IDENTIFICATION</scope>
</reference>
<sequence>MCSAFVRADWRSAVCSAALSMNPIQSFHCKLRGLATTLDSETARLLRALDGEDSDFEDSPGRILHDLHSEVQTLKDNVNALLHEARLENQESTRFKKATKILMEKTSADVRKLREFFQKYGYQARDKEDSGCEHRVNNSTPELAVCKDIQKPGVKELSDPCVPSDSVSEEPLRSPQLSDFGLQRYIISQVPANPPQTAASLKEEHVAETPPAKEPSVPVLKTPRCALRMDDFECETPKLEHFGISEHTMCLNEDYTMGLKNMKNIKSSLLSGVSGEARGTGPVTSENSFAIPGPIIQQMEENDVEYVNSPLPPKFCTPGLKIPSTMDRTDLVSIDYPLSKPNTSSTDLEIKDCVPLILNSDECYQSFAEPPSSAITSCENFATPSPPKVTAIPEDILQMITKHTSNLVSSMDVKVMPRRKGTRGAANKENW</sequence>
<keyword evidence="12" id="KW-0137">Centromere</keyword>
<keyword evidence="7" id="KW-0493">Microtubule</keyword>
<dbReference type="GeneID" id="110309263"/>
<keyword evidence="11" id="KW-0131">Cell cycle</keyword>
<name>A0A6P5QZK5_MUSCR</name>
<evidence type="ECO:0000256" key="3">
    <source>
        <dbReference type="ARBA" id="ARBA00007716"/>
    </source>
</evidence>
<keyword evidence="13" id="KW-0175">Coiled coil</keyword>
<evidence type="ECO:0000256" key="10">
    <source>
        <dbReference type="ARBA" id="ARBA00023212"/>
    </source>
</evidence>
<dbReference type="Proteomes" id="UP000515126">
    <property type="component" value="Chromosome 14"/>
</dbReference>
<evidence type="ECO:0000256" key="6">
    <source>
        <dbReference type="ARBA" id="ARBA00022618"/>
    </source>
</evidence>
<dbReference type="GO" id="GO:0005876">
    <property type="term" value="C:spindle microtubule"/>
    <property type="evidence" value="ECO:0007669"/>
    <property type="project" value="TreeGrafter"/>
</dbReference>
<evidence type="ECO:0000313" key="15">
    <source>
        <dbReference type="Proteomes" id="UP000515126"/>
    </source>
</evidence>
<evidence type="ECO:0000256" key="13">
    <source>
        <dbReference type="SAM" id="Coils"/>
    </source>
</evidence>
<evidence type="ECO:0000313" key="16">
    <source>
        <dbReference type="RefSeq" id="XP_021037470.1"/>
    </source>
</evidence>
<evidence type="ECO:0000256" key="9">
    <source>
        <dbReference type="ARBA" id="ARBA00022838"/>
    </source>
</evidence>
<evidence type="ECO:0000256" key="11">
    <source>
        <dbReference type="ARBA" id="ARBA00023306"/>
    </source>
</evidence>
<dbReference type="AlphaFoldDB" id="A0A6P5QZK5"/>
<keyword evidence="10" id="KW-0206">Cytoskeleton</keyword>
<accession>A0A6P5QZK5</accession>
<protein>
    <submittedName>
        <fullName evidence="16">Spindle and kinetochore-associated protein 3</fullName>
    </submittedName>
</protein>
<dbReference type="GO" id="GO:0000278">
    <property type="term" value="P:mitotic cell cycle"/>
    <property type="evidence" value="ECO:0007669"/>
    <property type="project" value="TreeGrafter"/>
</dbReference>
<dbReference type="GO" id="GO:0007059">
    <property type="term" value="P:chromosome segregation"/>
    <property type="evidence" value="ECO:0007669"/>
    <property type="project" value="InterPro"/>
</dbReference>
<evidence type="ECO:0000256" key="5">
    <source>
        <dbReference type="ARBA" id="ARBA00022490"/>
    </source>
</evidence>
<gene>
    <name evidence="16" type="primary">Ska3</name>
</gene>
<comment type="similarity">
    <text evidence="3">Belongs to the SKA3 family.</text>
</comment>
<dbReference type="CTD" id="221150"/>
<keyword evidence="8" id="KW-0498">Mitosis</keyword>
<keyword evidence="6" id="KW-0132">Cell division</keyword>
<evidence type="ECO:0000256" key="2">
    <source>
        <dbReference type="ARBA" id="ARBA00004629"/>
    </source>
</evidence>
<comment type="subcellular location">
    <subcellularLocation>
        <location evidence="2">Chromosome</location>
        <location evidence="2">Centromere</location>
        <location evidence="2">Kinetochore</location>
    </subcellularLocation>
    <subcellularLocation>
        <location evidence="1">Cytoplasm</location>
        <location evidence="1">Cytoskeleton</location>
        <location evidence="1">Spindle</location>
    </subcellularLocation>
</comment>
<dbReference type="PANTHER" id="PTHR48118">
    <property type="entry name" value="SPINDLE AND KINETOCHORE-ASSOCIATED PROTEIN 3"/>
    <property type="match status" value="1"/>
</dbReference>
<dbReference type="KEGG" id="mcal:110309263"/>
<evidence type="ECO:0000256" key="14">
    <source>
        <dbReference type="SAM" id="MobiDB-lite"/>
    </source>
</evidence>
<keyword evidence="5" id="KW-0963">Cytoplasm</keyword>
<evidence type="ECO:0000256" key="7">
    <source>
        <dbReference type="ARBA" id="ARBA00022701"/>
    </source>
</evidence>
<dbReference type="GO" id="GO:0051301">
    <property type="term" value="P:cell division"/>
    <property type="evidence" value="ECO:0007669"/>
    <property type="project" value="UniProtKB-KW"/>
</dbReference>
<feature type="region of interest" description="Disordered" evidence="14">
    <location>
        <begin position="195"/>
        <end position="218"/>
    </location>
</feature>
<keyword evidence="4" id="KW-0158">Chromosome</keyword>